<evidence type="ECO:0000256" key="7">
    <source>
        <dbReference type="ARBA" id="ARBA00023136"/>
    </source>
</evidence>
<feature type="transmembrane region" description="Helical" evidence="9">
    <location>
        <begin position="466"/>
        <end position="493"/>
    </location>
</feature>
<accession>A0A1V9VCE6</accession>
<dbReference type="RefSeq" id="WP_081560602.1">
    <property type="nucleotide sequence ID" value="NZ_JAMXEK010000014.1"/>
</dbReference>
<evidence type="ECO:0000256" key="2">
    <source>
        <dbReference type="ARBA" id="ARBA00010942"/>
    </source>
</evidence>
<feature type="transmembrane region" description="Helical" evidence="9">
    <location>
        <begin position="910"/>
        <end position="931"/>
    </location>
</feature>
<dbReference type="InterPro" id="IPR004763">
    <property type="entry name" value="CusA-like"/>
</dbReference>
<comment type="subcellular location">
    <subcellularLocation>
        <location evidence="1">Cell membrane</location>
        <topology evidence="1">Multi-pass membrane protein</topology>
    </subcellularLocation>
</comment>
<dbReference type="NCBIfam" id="TIGR00914">
    <property type="entry name" value="2A0601"/>
    <property type="match status" value="1"/>
</dbReference>
<keyword evidence="5 9" id="KW-0812">Transmembrane</keyword>
<keyword evidence="7 9" id="KW-0472">Membrane</keyword>
<feature type="transmembrane region" description="Helical" evidence="9">
    <location>
        <begin position="881"/>
        <end position="904"/>
    </location>
</feature>
<evidence type="ECO:0000256" key="3">
    <source>
        <dbReference type="ARBA" id="ARBA00022448"/>
    </source>
</evidence>
<keyword evidence="8" id="KW-0175">Coiled coil</keyword>
<dbReference type="GO" id="GO:0008324">
    <property type="term" value="F:monoatomic cation transmembrane transporter activity"/>
    <property type="evidence" value="ECO:0007669"/>
    <property type="project" value="InterPro"/>
</dbReference>
<dbReference type="GO" id="GO:0005886">
    <property type="term" value="C:plasma membrane"/>
    <property type="evidence" value="ECO:0007669"/>
    <property type="project" value="UniProtKB-SubCell"/>
</dbReference>
<evidence type="ECO:0000256" key="9">
    <source>
        <dbReference type="SAM" id="Phobius"/>
    </source>
</evidence>
<evidence type="ECO:0000256" key="5">
    <source>
        <dbReference type="ARBA" id="ARBA00022692"/>
    </source>
</evidence>
<reference evidence="10 11" key="1">
    <citation type="submission" date="2017-04" db="EMBL/GenBank/DDBJ databases">
        <title>Accumulation and expression of multiple antibiotic resistance genes in Arcobacter cryaerophilus that thrives in sewage.</title>
        <authorList>
            <person name="Millar J.A."/>
            <person name="Raghavan R."/>
        </authorList>
    </citation>
    <scope>NUCLEOTIDE SEQUENCE [LARGE SCALE GENOMIC DNA]</scope>
    <source>
        <strain evidence="10 11">AZT-1</strain>
    </source>
</reference>
<evidence type="ECO:0000313" key="11">
    <source>
        <dbReference type="Proteomes" id="UP000192599"/>
    </source>
</evidence>
<evidence type="ECO:0000256" key="4">
    <source>
        <dbReference type="ARBA" id="ARBA00022475"/>
    </source>
</evidence>
<feature type="transmembrane region" description="Helical" evidence="9">
    <location>
        <begin position="387"/>
        <end position="412"/>
    </location>
</feature>
<dbReference type="EMBL" id="LNTC01000048">
    <property type="protein sequence ID" value="OQR41539.1"/>
    <property type="molecule type" value="Genomic_DNA"/>
</dbReference>
<comment type="similarity">
    <text evidence="2">Belongs to the resistance-nodulation-cell division (RND) (TC 2.A.6) family.</text>
</comment>
<sequence length="1030" mass="113845">MLDKLIDLSLKYRLLVIVLFISICALGFRAYKNIPVDAFPDITPKQVVIYTESPGNSAEDIEKLITYPIESAMSGMAGVEMITSNSIFGLSYVSIFFEDDMDINFLRQLVSERLNTVDIPNGWGKPTLGPNTTGLGQVFWYEIKDKNNQYSLQELREMQEYIVSPLFKSVKGVEEVIGWGGKEKQYDVLIDTKKLQSLNITYDDVVQALQRSNIAAGGQYLEFNKEQYLIRGAGLYKNIDDIKNSVIKSQNGQAIVIQDVAKVQIGSMPRFGAISIDGKEAVIGMVLQRTETNAAKVVELLKEKILTVNSTLPDGVEINPIYDRSEITLKAVNTMTSALTSGVVLVAIVLFLFLFELRSAFIVILSLPVSLLIAFLLMEYFGLSANLMSLSGLAIAVGMIVDGTIVIVENTFRKLHDEKDKSKFEIVAESTKEVATPVTFAILVIAAVFIPLLSLGGLAGKLYSPMAINIVFVMLGSLAVALILVPVLTYLLLKPAKSSDNSIMKKIKHGYSPILVFALNNAKKLFIGISALFFICVALLSFQGREFMPTLNEESIMYRVVAIPGTSLSQSVEMAQEVEKYILKEYPKEVLSVLSMMGRSEKGETAQPNYMEVLLTLSNDIEDLEQLTNELNEKLEKKFEYVQFVPTQPIAMRVEELLAGVKAELAIKVFGNDQKVLNDIATKIQQNISDIDGAKQLSLESQLGQSQIKIEPDYLALARYGINVDEVMSVIRNGIGEEEVTEKIEGVKRFGIVAKIENAKKDIQSIKELTLRSSSGAVVTLEQISKISIVQGPSFIKRENLNRYMVLSIEVDGRDIASFVKEANEIIQEKVDMPTGYFIEWAGDFKNMQEATQKLMILVPLSVFLVILLLYTAFNSLKKALLILLNVPFGLIGAILALVASGVYLSVSAIVGFIAIFAIAILNGIVLVSFIDELREKFPHVDLKTLLKDATLLRLRPVLMTAFTTLFGILPLLFATGVGSEIQYPLSVVVIGGIISSTLLTLLILPSTYYLFYKNDHHGEEKVTVSLKAQ</sequence>
<dbReference type="PRINTS" id="PR00702">
    <property type="entry name" value="ACRIFLAVINRP"/>
</dbReference>
<feature type="transmembrane region" description="Helical" evidence="9">
    <location>
        <begin position="362"/>
        <end position="381"/>
    </location>
</feature>
<dbReference type="Gene3D" id="3.30.70.1440">
    <property type="entry name" value="Multidrug efflux transporter AcrB pore domain"/>
    <property type="match status" value="1"/>
</dbReference>
<proteinExistence type="inferred from homology"/>
<dbReference type="Proteomes" id="UP000192599">
    <property type="component" value="Unassembled WGS sequence"/>
</dbReference>
<dbReference type="InterPro" id="IPR027463">
    <property type="entry name" value="AcrB_DN_DC_subdom"/>
</dbReference>
<protein>
    <submittedName>
        <fullName evidence="10">CusA/CzcA family heavy metal efflux RND transporter</fullName>
    </submittedName>
</protein>
<dbReference type="SUPFAM" id="SSF82714">
    <property type="entry name" value="Multidrug efflux transporter AcrB TolC docking domain, DN and DC subdomains"/>
    <property type="match status" value="2"/>
</dbReference>
<feature type="transmembrane region" description="Helical" evidence="9">
    <location>
        <begin position="952"/>
        <end position="974"/>
    </location>
</feature>
<organism evidence="10 11">
    <name type="scientific">Aliarcobacter cryaerophilus</name>
    <dbReference type="NCBI Taxonomy" id="28198"/>
    <lineage>
        <taxon>Bacteria</taxon>
        <taxon>Pseudomonadati</taxon>
        <taxon>Campylobacterota</taxon>
        <taxon>Epsilonproteobacteria</taxon>
        <taxon>Campylobacterales</taxon>
        <taxon>Arcobacteraceae</taxon>
        <taxon>Aliarcobacter</taxon>
    </lineage>
</organism>
<dbReference type="Gene3D" id="3.30.70.1320">
    <property type="entry name" value="Multidrug efflux transporter AcrB pore domain like"/>
    <property type="match status" value="1"/>
</dbReference>
<feature type="transmembrane region" description="Helical" evidence="9">
    <location>
        <begin position="433"/>
        <end position="454"/>
    </location>
</feature>
<gene>
    <name evidence="10" type="ORF">AS859_05120</name>
</gene>
<dbReference type="PANTHER" id="PTHR32063:SF24">
    <property type="entry name" value="CATION EFFLUX SYSTEM (ACRB_ACRD_ACRF FAMILY)"/>
    <property type="match status" value="1"/>
</dbReference>
<dbReference type="Gene3D" id="3.30.2090.10">
    <property type="entry name" value="Multidrug efflux transporter AcrB TolC docking domain, DN and DC subdomains"/>
    <property type="match status" value="2"/>
</dbReference>
<feature type="transmembrane region" description="Helical" evidence="9">
    <location>
        <begin position="12"/>
        <end position="31"/>
    </location>
</feature>
<dbReference type="InterPro" id="IPR001036">
    <property type="entry name" value="Acrflvin-R"/>
</dbReference>
<comment type="caution">
    <text evidence="10">The sequence shown here is derived from an EMBL/GenBank/DDBJ whole genome shotgun (WGS) entry which is preliminary data.</text>
</comment>
<dbReference type="SUPFAM" id="SSF82693">
    <property type="entry name" value="Multidrug efflux transporter AcrB pore domain, PN1, PN2, PC1 and PC2 subdomains"/>
    <property type="match status" value="2"/>
</dbReference>
<name>A0A1V9VCE6_9BACT</name>
<evidence type="ECO:0000256" key="1">
    <source>
        <dbReference type="ARBA" id="ARBA00004651"/>
    </source>
</evidence>
<keyword evidence="3" id="KW-0813">Transport</keyword>
<dbReference type="GO" id="GO:0042910">
    <property type="term" value="F:xenobiotic transmembrane transporter activity"/>
    <property type="evidence" value="ECO:0007669"/>
    <property type="project" value="TreeGrafter"/>
</dbReference>
<feature type="transmembrane region" description="Helical" evidence="9">
    <location>
        <begin position="335"/>
        <end position="355"/>
    </location>
</feature>
<dbReference type="SUPFAM" id="SSF82866">
    <property type="entry name" value="Multidrug efflux transporter AcrB transmembrane domain"/>
    <property type="match status" value="2"/>
</dbReference>
<evidence type="ECO:0000256" key="6">
    <source>
        <dbReference type="ARBA" id="ARBA00022989"/>
    </source>
</evidence>
<feature type="coiled-coil region" evidence="8">
    <location>
        <begin position="614"/>
        <end position="641"/>
    </location>
</feature>
<keyword evidence="4" id="KW-1003">Cell membrane</keyword>
<dbReference type="Pfam" id="PF00873">
    <property type="entry name" value="ACR_tran"/>
    <property type="match status" value="1"/>
</dbReference>
<keyword evidence="6 9" id="KW-1133">Transmembrane helix</keyword>
<evidence type="ECO:0000313" key="10">
    <source>
        <dbReference type="EMBL" id="OQR41539.1"/>
    </source>
</evidence>
<feature type="transmembrane region" description="Helical" evidence="9">
    <location>
        <begin position="514"/>
        <end position="542"/>
    </location>
</feature>
<feature type="transmembrane region" description="Helical" evidence="9">
    <location>
        <begin position="986"/>
        <end position="1012"/>
    </location>
</feature>
<dbReference type="Gene3D" id="3.30.70.1430">
    <property type="entry name" value="Multidrug efflux transporter AcrB pore domain"/>
    <property type="match status" value="2"/>
</dbReference>
<dbReference type="AlphaFoldDB" id="A0A1V9VCE6"/>
<dbReference type="PANTHER" id="PTHR32063">
    <property type="match status" value="1"/>
</dbReference>
<evidence type="ECO:0000256" key="8">
    <source>
        <dbReference type="SAM" id="Coils"/>
    </source>
</evidence>
<dbReference type="Gene3D" id="1.20.1640.10">
    <property type="entry name" value="Multidrug efflux transporter AcrB transmembrane domain"/>
    <property type="match status" value="2"/>
</dbReference>
<feature type="transmembrane region" description="Helical" evidence="9">
    <location>
        <begin position="855"/>
        <end position="874"/>
    </location>
</feature>